<dbReference type="PROSITE" id="PS00893">
    <property type="entry name" value="NUDIX_BOX"/>
    <property type="match status" value="1"/>
</dbReference>
<dbReference type="PROSITE" id="PS51462">
    <property type="entry name" value="NUDIX"/>
    <property type="match status" value="1"/>
</dbReference>
<organism evidence="3">
    <name type="scientific">marine metagenome</name>
    <dbReference type="NCBI Taxonomy" id="408172"/>
    <lineage>
        <taxon>unclassified sequences</taxon>
        <taxon>metagenomes</taxon>
        <taxon>ecological metagenomes</taxon>
    </lineage>
</organism>
<protein>
    <recommendedName>
        <fullName evidence="2">Nudix hydrolase domain-containing protein</fullName>
    </recommendedName>
</protein>
<dbReference type="EMBL" id="UINC01005342">
    <property type="protein sequence ID" value="SVA20715.1"/>
    <property type="molecule type" value="Genomic_DNA"/>
</dbReference>
<accession>A0A381TXJ1</accession>
<dbReference type="GO" id="GO:0000932">
    <property type="term" value="C:P-body"/>
    <property type="evidence" value="ECO:0007669"/>
    <property type="project" value="TreeGrafter"/>
</dbReference>
<name>A0A381TXJ1_9ZZZZ</name>
<dbReference type="AlphaFoldDB" id="A0A381TXJ1"/>
<evidence type="ECO:0000259" key="2">
    <source>
        <dbReference type="PROSITE" id="PS51462"/>
    </source>
</evidence>
<dbReference type="GO" id="GO:0000290">
    <property type="term" value="P:deadenylation-dependent decapping of nuclear-transcribed mRNA"/>
    <property type="evidence" value="ECO:0007669"/>
    <property type="project" value="TreeGrafter"/>
</dbReference>
<proteinExistence type="predicted"/>
<evidence type="ECO:0000313" key="3">
    <source>
        <dbReference type="EMBL" id="SVA20715.1"/>
    </source>
</evidence>
<dbReference type="SUPFAM" id="SSF55811">
    <property type="entry name" value="Nudix"/>
    <property type="match status" value="1"/>
</dbReference>
<dbReference type="GO" id="GO:0016787">
    <property type="term" value="F:hydrolase activity"/>
    <property type="evidence" value="ECO:0007669"/>
    <property type="project" value="UniProtKB-KW"/>
</dbReference>
<dbReference type="InterPro" id="IPR015797">
    <property type="entry name" value="NUDIX_hydrolase-like_dom_sf"/>
</dbReference>
<dbReference type="PRINTS" id="PR00502">
    <property type="entry name" value="NUDIXFAMILY"/>
</dbReference>
<dbReference type="InterPro" id="IPR000086">
    <property type="entry name" value="NUDIX_hydrolase_dom"/>
</dbReference>
<dbReference type="Gene3D" id="3.90.79.10">
    <property type="entry name" value="Nucleoside Triphosphate Pyrophosphohydrolase"/>
    <property type="match status" value="1"/>
</dbReference>
<dbReference type="PANTHER" id="PTHR23114">
    <property type="entry name" value="M7GPPPN-MRNA HYDROLASE"/>
    <property type="match status" value="1"/>
</dbReference>
<reference evidence="3" key="1">
    <citation type="submission" date="2018-05" db="EMBL/GenBank/DDBJ databases">
        <authorList>
            <person name="Lanie J.A."/>
            <person name="Ng W.-L."/>
            <person name="Kazmierczak K.M."/>
            <person name="Andrzejewski T.M."/>
            <person name="Davidsen T.M."/>
            <person name="Wayne K.J."/>
            <person name="Tettelin H."/>
            <person name="Glass J.I."/>
            <person name="Rusch D."/>
            <person name="Podicherti R."/>
            <person name="Tsui H.-C.T."/>
            <person name="Winkler M.E."/>
        </authorList>
    </citation>
    <scope>NUCLEOTIDE SEQUENCE</scope>
</reference>
<keyword evidence="1" id="KW-0378">Hydrolase</keyword>
<dbReference type="InterPro" id="IPR020084">
    <property type="entry name" value="NUDIX_hydrolase_CS"/>
</dbReference>
<gene>
    <name evidence="3" type="ORF">METZ01_LOCUS73569</name>
</gene>
<sequence>MGYTTKVKRVERENVSNKYIPPQKRINNLCNDIVSKMHLGEKREHSNKFIDKSRLIIDEILNSPSNRNLIDNEAKNIVNTILKKKRRKCCGGIILNIDDIKGTIYVLVVLGRMSKKWGLPKGGLEEEETYEECALREIKEETGLTYSLCDFKERIKIHSTYYFVINKDDRKIERGPIDTREIAAIKWLRLTDIKKLSEKNLVNRELRDLCNKLKSKIKRCLPEQKRHKIVMSF</sequence>
<dbReference type="PANTHER" id="PTHR23114:SF17">
    <property type="entry name" value="M7GPPPN-MRNA HYDROLASE"/>
    <property type="match status" value="1"/>
</dbReference>
<dbReference type="InterPro" id="IPR020476">
    <property type="entry name" value="Nudix_hydrolase"/>
</dbReference>
<feature type="domain" description="Nudix hydrolase" evidence="2">
    <location>
        <begin position="85"/>
        <end position="214"/>
    </location>
</feature>
<evidence type="ECO:0000256" key="1">
    <source>
        <dbReference type="ARBA" id="ARBA00022801"/>
    </source>
</evidence>
<dbReference type="Pfam" id="PF00293">
    <property type="entry name" value="NUDIX"/>
    <property type="match status" value="1"/>
</dbReference>